<evidence type="ECO:0000256" key="4">
    <source>
        <dbReference type="ARBA" id="ARBA00023263"/>
    </source>
</evidence>
<dbReference type="Gene3D" id="2.60.40.1090">
    <property type="entry name" value="Fimbrial-type adhesion domain"/>
    <property type="match status" value="1"/>
</dbReference>
<dbReference type="RefSeq" id="WP_221007436.1">
    <property type="nucleotide sequence ID" value="NZ_CP081150.1"/>
</dbReference>
<sequence length="181" mass="17858">MQNLSKLALVMALSSPLAAFAVDGTITVDGLVTAQSCTINGVAPSGANNVAVKLPAVSISALKTVGATAGLTPLRIKVGGAGETGCADGKVASIAFEHGPNVTADGYLANKAATSPATNVVVQLFNDDGTGIKIGEAGTNNTKATISGNTATLEHSVGYRATGTVTAGAVSTSVMYSLSYN</sequence>
<proteinExistence type="inferred from homology"/>
<accession>A0ABX8Z9B2</accession>
<keyword evidence="4" id="KW-0281">Fimbrium</keyword>
<dbReference type="InterPro" id="IPR036937">
    <property type="entry name" value="Adhesion_dom_fimbrial_sf"/>
</dbReference>
<dbReference type="EMBL" id="CP081150">
    <property type="protein sequence ID" value="QZA78917.1"/>
    <property type="molecule type" value="Genomic_DNA"/>
</dbReference>
<dbReference type="PANTHER" id="PTHR33420">
    <property type="entry name" value="FIMBRIAL SUBUNIT ELFA-RELATED"/>
    <property type="match status" value="1"/>
</dbReference>
<evidence type="ECO:0000256" key="1">
    <source>
        <dbReference type="ARBA" id="ARBA00004561"/>
    </source>
</evidence>
<dbReference type="Proteomes" id="UP000825679">
    <property type="component" value="Chromosome"/>
</dbReference>
<evidence type="ECO:0000313" key="7">
    <source>
        <dbReference type="Proteomes" id="UP000825679"/>
    </source>
</evidence>
<reference evidence="6 7" key="1">
    <citation type="submission" date="2021-08" db="EMBL/GenBank/DDBJ databases">
        <title>complete genome sequencing of Deefgea sp. D25.</title>
        <authorList>
            <person name="Bae J.-W."/>
            <person name="Gim D.-H."/>
        </authorList>
    </citation>
    <scope>NUCLEOTIDE SEQUENCE [LARGE SCALE GENOMIC DNA]</scope>
    <source>
        <strain evidence="6 7">D25</strain>
    </source>
</reference>
<dbReference type="InterPro" id="IPR050263">
    <property type="entry name" value="Bact_Fimbrial_Adh_Pro"/>
</dbReference>
<dbReference type="Pfam" id="PF16970">
    <property type="entry name" value="FimA"/>
    <property type="match status" value="1"/>
</dbReference>
<dbReference type="PANTHER" id="PTHR33420:SF3">
    <property type="entry name" value="FIMBRIAL SUBUNIT ELFA"/>
    <property type="match status" value="1"/>
</dbReference>
<feature type="chain" id="PRO_5045934499" evidence="5">
    <location>
        <begin position="22"/>
        <end position="181"/>
    </location>
</feature>
<evidence type="ECO:0000256" key="3">
    <source>
        <dbReference type="ARBA" id="ARBA00022729"/>
    </source>
</evidence>
<comment type="subcellular location">
    <subcellularLocation>
        <location evidence="1">Fimbrium</location>
    </subcellularLocation>
</comment>
<dbReference type="InterPro" id="IPR008966">
    <property type="entry name" value="Adhesion_dom_sf"/>
</dbReference>
<keyword evidence="3 5" id="KW-0732">Signal</keyword>
<keyword evidence="7" id="KW-1185">Reference proteome</keyword>
<dbReference type="InterPro" id="IPR039458">
    <property type="entry name" value="FimA-like"/>
</dbReference>
<comment type="similarity">
    <text evidence="2">Belongs to the fimbrial protein family.</text>
</comment>
<evidence type="ECO:0000256" key="2">
    <source>
        <dbReference type="ARBA" id="ARBA00006671"/>
    </source>
</evidence>
<evidence type="ECO:0000256" key="5">
    <source>
        <dbReference type="SAM" id="SignalP"/>
    </source>
</evidence>
<feature type="signal peptide" evidence="5">
    <location>
        <begin position="1"/>
        <end position="21"/>
    </location>
</feature>
<evidence type="ECO:0000313" key="6">
    <source>
        <dbReference type="EMBL" id="QZA78917.1"/>
    </source>
</evidence>
<dbReference type="SUPFAM" id="SSF49401">
    <property type="entry name" value="Bacterial adhesins"/>
    <property type="match status" value="1"/>
</dbReference>
<gene>
    <name evidence="6" type="ORF">K4H28_05830</name>
</gene>
<protein>
    <submittedName>
        <fullName evidence="6">Type 1 fimbrial protein</fullName>
    </submittedName>
</protein>
<organism evidence="6 7">
    <name type="scientific">Deefgea tanakiae</name>
    <dbReference type="NCBI Taxonomy" id="2865840"/>
    <lineage>
        <taxon>Bacteria</taxon>
        <taxon>Pseudomonadati</taxon>
        <taxon>Pseudomonadota</taxon>
        <taxon>Betaproteobacteria</taxon>
        <taxon>Neisseriales</taxon>
        <taxon>Chitinibacteraceae</taxon>
        <taxon>Deefgea</taxon>
    </lineage>
</organism>
<name>A0ABX8Z9B2_9NEIS</name>